<evidence type="ECO:0000313" key="2">
    <source>
        <dbReference type="Proteomes" id="UP000192775"/>
    </source>
</evidence>
<dbReference type="SMART" id="SM00855">
    <property type="entry name" value="PGAM"/>
    <property type="match status" value="1"/>
</dbReference>
<name>A0A1X9LHS6_9MICO</name>
<dbReference type="PROSITE" id="PS00175">
    <property type="entry name" value="PG_MUTASE"/>
    <property type="match status" value="1"/>
</dbReference>
<dbReference type="STRING" id="1619308.B5808_05620"/>
<dbReference type="KEGG" id="cphy:B5808_05620"/>
<dbReference type="InterPro" id="IPR013078">
    <property type="entry name" value="His_Pase_superF_clade-1"/>
</dbReference>
<dbReference type="Gene3D" id="3.40.50.1240">
    <property type="entry name" value="Phosphoglycerate mutase-like"/>
    <property type="match status" value="1"/>
</dbReference>
<dbReference type="AlphaFoldDB" id="A0A1X9LHS6"/>
<dbReference type="GO" id="GO:0005737">
    <property type="term" value="C:cytoplasm"/>
    <property type="evidence" value="ECO:0007669"/>
    <property type="project" value="TreeGrafter"/>
</dbReference>
<reference evidence="1 2" key="1">
    <citation type="submission" date="2017-04" db="EMBL/GenBank/DDBJ databases">
        <authorList>
            <person name="Afonso C.L."/>
            <person name="Miller P.J."/>
            <person name="Scott M.A."/>
            <person name="Spackman E."/>
            <person name="Goraichik I."/>
            <person name="Dimitrov K.M."/>
            <person name="Suarez D.L."/>
            <person name="Swayne D.E."/>
        </authorList>
    </citation>
    <scope>NUCLEOTIDE SEQUENCE [LARGE SCALE GENOMIC DNA]</scope>
    <source>
        <strain evidence="2">XA(T)</strain>
    </source>
</reference>
<evidence type="ECO:0000313" key="1">
    <source>
        <dbReference type="EMBL" id="ARJ04756.1"/>
    </source>
</evidence>
<dbReference type="Proteomes" id="UP000192775">
    <property type="component" value="Chromosome"/>
</dbReference>
<dbReference type="GO" id="GO:0016791">
    <property type="term" value="F:phosphatase activity"/>
    <property type="evidence" value="ECO:0007669"/>
    <property type="project" value="TreeGrafter"/>
</dbReference>
<dbReference type="Pfam" id="PF00300">
    <property type="entry name" value="His_Phos_1"/>
    <property type="match status" value="1"/>
</dbReference>
<dbReference type="InterPro" id="IPR029033">
    <property type="entry name" value="His_PPase_superfam"/>
</dbReference>
<organism evidence="1 2">
    <name type="scientific">Cnuibacter physcomitrellae</name>
    <dbReference type="NCBI Taxonomy" id="1619308"/>
    <lineage>
        <taxon>Bacteria</taxon>
        <taxon>Bacillati</taxon>
        <taxon>Actinomycetota</taxon>
        <taxon>Actinomycetes</taxon>
        <taxon>Micrococcales</taxon>
        <taxon>Microbacteriaceae</taxon>
        <taxon>Cnuibacter</taxon>
    </lineage>
</organism>
<protein>
    <submittedName>
        <fullName evidence="1">Uncharacterized protein</fullName>
    </submittedName>
</protein>
<dbReference type="PANTHER" id="PTHR48100">
    <property type="entry name" value="BROAD-SPECIFICITY PHOSPHATASE YOR283W-RELATED"/>
    <property type="match status" value="1"/>
</dbReference>
<gene>
    <name evidence="1" type="ORF">B5808_05620</name>
</gene>
<sequence>MRLLLIRHGETPENARGEISSEYPGPGLTEMGERQAAAIPQALEEEPISAIYASTLLRTSITATPLATRRGLPIQVVEGAQEIYAGVWEHRSDEEAFRGYLEPIVAWWHDRSVRIEGGEDGHGFFARFDGAVERIVSQHSDDETVALFSHGAAIRVWSAGTAENLDEESSSGLRLDNTGMVVMEGSPSAGWRMTRWSGQPIGGAFLADGHPDPGGEGDIAD</sequence>
<dbReference type="EMBL" id="CP020715">
    <property type="protein sequence ID" value="ARJ04756.1"/>
    <property type="molecule type" value="Genomic_DNA"/>
</dbReference>
<keyword evidence="2" id="KW-1185">Reference proteome</keyword>
<dbReference type="RefSeq" id="WP_085018894.1">
    <property type="nucleotide sequence ID" value="NZ_BMHD01000002.1"/>
</dbReference>
<proteinExistence type="predicted"/>
<dbReference type="InterPro" id="IPR001345">
    <property type="entry name" value="PG/BPGM_mutase_AS"/>
</dbReference>
<accession>A0A1X9LHS6</accession>
<dbReference type="CDD" id="cd07067">
    <property type="entry name" value="HP_PGM_like"/>
    <property type="match status" value="1"/>
</dbReference>
<dbReference type="PANTHER" id="PTHR48100:SF58">
    <property type="entry name" value="PE-PGRS FAMILY PROTEIN PE_PGRS11"/>
    <property type="match status" value="1"/>
</dbReference>
<dbReference type="InterPro" id="IPR050275">
    <property type="entry name" value="PGM_Phosphatase"/>
</dbReference>
<dbReference type="SUPFAM" id="SSF53254">
    <property type="entry name" value="Phosphoglycerate mutase-like"/>
    <property type="match status" value="1"/>
</dbReference>